<dbReference type="Proteomes" id="UP000465263">
    <property type="component" value="Unassembled WGS sequence"/>
</dbReference>
<sequence length="458" mass="50058">MRSNDREEIVEVFDALSADLDRAMDLDFSALTPPECVALLRRCEELRRRLPAVEHPMVNQVAATDTDELGGKPRWVLADELGITRGEARRRIDEAADLGPRRTLTGEPLAPVLPAVAAAQRKGRLGAEHIAVIRSLFDYLPESIDAGTLAQAEQHLSDLAAHHRPDELAKLAQRVADYLRPDGNHTDNEQRAKRRGITVGPQDRDGMSAIKGHLDPHARAALDAVLAHWAAPGRCNPADETPCLSGTPSQAHIDNDRRSAAQRNHDALAAMATNLLASGELGSHHGVPATIVVSLSLAELEAAAGKATTAGGTWLPLHDVIALASHAHHYLRLYDGAKQIALFHTKRLANPGQRLVLYDTERGCTHPGCTVPAQLTEVHHNHDYAQHPRTDIDDLTLRCGPHHRLLSGGWRTRKRADGVIETLPPAHLDRGRPRTNSYHHPEKLLRDSADGDDDPEHP</sequence>
<dbReference type="InterPro" id="IPR003615">
    <property type="entry name" value="HNH_nuc"/>
</dbReference>
<proteinExistence type="predicted"/>
<evidence type="ECO:0000313" key="4">
    <source>
        <dbReference type="Proteomes" id="UP000465263"/>
    </source>
</evidence>
<feature type="compositionally biased region" description="Basic and acidic residues" evidence="1">
    <location>
        <begin position="180"/>
        <end position="191"/>
    </location>
</feature>
<evidence type="ECO:0000313" key="3">
    <source>
        <dbReference type="EMBL" id="GFG68467.1"/>
    </source>
</evidence>
<reference evidence="3 4" key="1">
    <citation type="journal article" date="2019" name="Emerg. Microbes Infect.">
        <title>Comprehensive subspecies identification of 175 nontuberculous mycobacteria species based on 7547 genomic profiles.</title>
        <authorList>
            <person name="Matsumoto Y."/>
            <person name="Kinjo T."/>
            <person name="Motooka D."/>
            <person name="Nabeya D."/>
            <person name="Jung N."/>
            <person name="Uechi K."/>
            <person name="Horii T."/>
            <person name="Iida T."/>
            <person name="Fujita J."/>
            <person name="Nakamura S."/>
        </authorList>
    </citation>
    <scope>NUCLEOTIDE SEQUENCE [LARGE SCALE GENOMIC DNA]</scope>
    <source>
        <strain evidence="3 4">JCM 16017</strain>
    </source>
</reference>
<feature type="region of interest" description="Disordered" evidence="1">
    <location>
        <begin position="422"/>
        <end position="458"/>
    </location>
</feature>
<dbReference type="InterPro" id="IPR003870">
    <property type="entry name" value="DUF222"/>
</dbReference>
<evidence type="ECO:0000256" key="1">
    <source>
        <dbReference type="SAM" id="MobiDB-lite"/>
    </source>
</evidence>
<feature type="compositionally biased region" description="Basic and acidic residues" evidence="1">
    <location>
        <begin position="439"/>
        <end position="449"/>
    </location>
</feature>
<dbReference type="EMBL" id="BLKV01000001">
    <property type="protein sequence ID" value="GFG68467.1"/>
    <property type="molecule type" value="Genomic_DNA"/>
</dbReference>
<dbReference type="OrthoDB" id="4419061at2"/>
<evidence type="ECO:0000259" key="2">
    <source>
        <dbReference type="Pfam" id="PF02720"/>
    </source>
</evidence>
<comment type="caution">
    <text evidence="3">The sequence shown here is derived from an EMBL/GenBank/DDBJ whole genome shotgun (WGS) entry which is preliminary data.</text>
</comment>
<dbReference type="CDD" id="cd00085">
    <property type="entry name" value="HNHc"/>
    <property type="match status" value="1"/>
</dbReference>
<accession>A0A7I9XGH6</accession>
<dbReference type="Pfam" id="PF02720">
    <property type="entry name" value="DUF222"/>
    <property type="match status" value="1"/>
</dbReference>
<dbReference type="RefSeq" id="WP_085087612.1">
    <property type="nucleotide sequence ID" value="NZ_BLKV01000001.1"/>
</dbReference>
<organism evidence="3 4">
    <name type="scientific">Mycolicibacter senuensis</name>
    <dbReference type="NCBI Taxonomy" id="386913"/>
    <lineage>
        <taxon>Bacteria</taxon>
        <taxon>Bacillati</taxon>
        <taxon>Actinomycetota</taxon>
        <taxon>Actinomycetes</taxon>
        <taxon>Mycobacteriales</taxon>
        <taxon>Mycobacteriaceae</taxon>
        <taxon>Mycolicibacter</taxon>
    </lineage>
</organism>
<gene>
    <name evidence="3" type="ORF">MSEN_01870</name>
</gene>
<feature type="domain" description="DUF222" evidence="2">
    <location>
        <begin position="38"/>
        <end position="358"/>
    </location>
</feature>
<dbReference type="AlphaFoldDB" id="A0A7I9XGH6"/>
<feature type="region of interest" description="Disordered" evidence="1">
    <location>
        <begin position="180"/>
        <end position="205"/>
    </location>
</feature>
<name>A0A7I9XGH6_9MYCO</name>
<keyword evidence="4" id="KW-1185">Reference proteome</keyword>
<protein>
    <recommendedName>
        <fullName evidence="2">DUF222 domain-containing protein</fullName>
    </recommendedName>
</protein>